<gene>
    <name evidence="1" type="ORF">C5167_039275</name>
</gene>
<accession>A0A4Y7IBL6</accession>
<name>A0A4Y7IBL6_PAPSO</name>
<dbReference type="Proteomes" id="UP000316621">
    <property type="component" value="Chromosome 1"/>
</dbReference>
<dbReference type="AlphaFoldDB" id="A0A4Y7IBL6"/>
<protein>
    <submittedName>
        <fullName evidence="1">Uncharacterized protein</fullName>
    </submittedName>
</protein>
<evidence type="ECO:0000313" key="2">
    <source>
        <dbReference type="Proteomes" id="UP000316621"/>
    </source>
</evidence>
<evidence type="ECO:0000313" key="1">
    <source>
        <dbReference type="EMBL" id="RZC46317.1"/>
    </source>
</evidence>
<keyword evidence="2" id="KW-1185">Reference proteome</keyword>
<reference evidence="1 2" key="1">
    <citation type="journal article" date="2018" name="Science">
        <title>The opium poppy genome and morphinan production.</title>
        <authorList>
            <person name="Guo L."/>
            <person name="Winzer T."/>
            <person name="Yang X."/>
            <person name="Li Y."/>
            <person name="Ning Z."/>
            <person name="He Z."/>
            <person name="Teodor R."/>
            <person name="Lu Y."/>
            <person name="Bowser T.A."/>
            <person name="Graham I.A."/>
            <person name="Ye K."/>
        </authorList>
    </citation>
    <scope>NUCLEOTIDE SEQUENCE [LARGE SCALE GENOMIC DNA]</scope>
    <source>
        <strain evidence="2">cv. HN1</strain>
        <tissue evidence="1">Leaves</tissue>
    </source>
</reference>
<dbReference type="Gramene" id="RZC46317">
    <property type="protein sequence ID" value="RZC46317"/>
    <property type="gene ID" value="C5167_039275"/>
</dbReference>
<sequence length="71" mass="7911">MTEIQDTSTRNKKLCFNCGKIASPIGPILTAVLHRAVQHKATMFWKIAGAKQPYFRKLLVNGPRTPMLSGQ</sequence>
<organism evidence="1 2">
    <name type="scientific">Papaver somniferum</name>
    <name type="common">Opium poppy</name>
    <dbReference type="NCBI Taxonomy" id="3469"/>
    <lineage>
        <taxon>Eukaryota</taxon>
        <taxon>Viridiplantae</taxon>
        <taxon>Streptophyta</taxon>
        <taxon>Embryophyta</taxon>
        <taxon>Tracheophyta</taxon>
        <taxon>Spermatophyta</taxon>
        <taxon>Magnoliopsida</taxon>
        <taxon>Ranunculales</taxon>
        <taxon>Papaveraceae</taxon>
        <taxon>Papaveroideae</taxon>
        <taxon>Papaver</taxon>
    </lineage>
</organism>
<dbReference type="EMBL" id="CM010715">
    <property type="protein sequence ID" value="RZC46317.1"/>
    <property type="molecule type" value="Genomic_DNA"/>
</dbReference>
<proteinExistence type="predicted"/>